<reference evidence="3 4" key="1">
    <citation type="submission" date="2022-12" db="EMBL/GenBank/DDBJ databases">
        <authorList>
            <person name="Abashina T."/>
            <person name="Solyanikova I."/>
            <person name="Delegan Y."/>
        </authorList>
    </citation>
    <scope>NUCLEOTIDE SEQUENCE [LARGE SCALE GENOMIC DNA]</scope>
    <source>
        <strain evidence="3 4">IPS92ro</strain>
    </source>
</reference>
<sequence length="243" mass="25096">MSPSSSSAWLRRQLSRRGSAAARSALLMSALAAVLVAGCTDGGGTTRSGAAEGKPTASAPSDASAPSAASFPPSPPAAAGCAGEMLDHRDIRHPDLGPVRVFLVRRSGSDGPAGCVAAVTGSGRALAPVEVDANWSMEDPLRFAAPATDSTKNLFVVYNPGRYDGVLVLVPTADGFADIGWRSPDEHYSGGRFAFYYARPVGPGKDGEYAIVHYIKGCDPSCAEGATAKVTLRWDGHDYLPTG</sequence>
<evidence type="ECO:0008006" key="5">
    <source>
        <dbReference type="Google" id="ProtNLM"/>
    </source>
</evidence>
<dbReference type="RefSeq" id="WP_106517357.1">
    <property type="nucleotide sequence ID" value="NZ_JAPWHU010000204.1"/>
</dbReference>
<proteinExistence type="predicted"/>
<organism evidence="3 4">
    <name type="scientific">Streptomyces rubrogriseus</name>
    <dbReference type="NCBI Taxonomy" id="194673"/>
    <lineage>
        <taxon>Bacteria</taxon>
        <taxon>Bacillati</taxon>
        <taxon>Actinomycetota</taxon>
        <taxon>Actinomycetes</taxon>
        <taxon>Kitasatosporales</taxon>
        <taxon>Streptomycetaceae</taxon>
        <taxon>Streptomyces</taxon>
        <taxon>Streptomyces violaceoruber group</taxon>
    </lineage>
</organism>
<feature type="chain" id="PRO_5046901524" description="Secreted protein" evidence="2">
    <location>
        <begin position="33"/>
        <end position="243"/>
    </location>
</feature>
<feature type="region of interest" description="Disordered" evidence="1">
    <location>
        <begin position="45"/>
        <end position="80"/>
    </location>
</feature>
<dbReference type="Proteomes" id="UP001301132">
    <property type="component" value="Unassembled WGS sequence"/>
</dbReference>
<feature type="compositionally biased region" description="Low complexity" evidence="1">
    <location>
        <begin position="57"/>
        <end position="71"/>
    </location>
</feature>
<evidence type="ECO:0000313" key="3">
    <source>
        <dbReference type="EMBL" id="MCZ4636265.1"/>
    </source>
</evidence>
<feature type="signal peptide" evidence="2">
    <location>
        <begin position="1"/>
        <end position="32"/>
    </location>
</feature>
<protein>
    <recommendedName>
        <fullName evidence="5">Secreted protein</fullName>
    </recommendedName>
</protein>
<evidence type="ECO:0000313" key="4">
    <source>
        <dbReference type="Proteomes" id="UP001301132"/>
    </source>
</evidence>
<evidence type="ECO:0000256" key="2">
    <source>
        <dbReference type="SAM" id="SignalP"/>
    </source>
</evidence>
<dbReference type="EMBL" id="JAPWHU010000204">
    <property type="protein sequence ID" value="MCZ4636265.1"/>
    <property type="molecule type" value="Genomic_DNA"/>
</dbReference>
<evidence type="ECO:0000256" key="1">
    <source>
        <dbReference type="SAM" id="MobiDB-lite"/>
    </source>
</evidence>
<name>A0ABT4P4F6_9ACTN</name>
<keyword evidence="4" id="KW-1185">Reference proteome</keyword>
<comment type="caution">
    <text evidence="3">The sequence shown here is derived from an EMBL/GenBank/DDBJ whole genome shotgun (WGS) entry which is preliminary data.</text>
</comment>
<keyword evidence="2" id="KW-0732">Signal</keyword>
<accession>A0ABT4P4F6</accession>
<gene>
    <name evidence="3" type="ORF">O3S69_19715</name>
</gene>